<dbReference type="AlphaFoldDB" id="Q5FN44"/>
<accession>Q5FN44</accession>
<dbReference type="HOGENOM" id="CLU_046670_0_4_5"/>
<evidence type="ECO:0000313" key="3">
    <source>
        <dbReference type="Proteomes" id="UP000006375"/>
    </source>
</evidence>
<dbReference type="STRING" id="290633.GOX2472"/>
<feature type="domain" description="Bro-N" evidence="1">
    <location>
        <begin position="1"/>
        <end position="103"/>
    </location>
</feature>
<name>Q5FN44_GLUOX</name>
<dbReference type="PANTHER" id="PTHR36180:SF2">
    <property type="entry name" value="BRO FAMILY PROTEIN"/>
    <property type="match status" value="1"/>
</dbReference>
<dbReference type="eggNOG" id="COG3645">
    <property type="taxonomic scope" value="Bacteria"/>
</dbReference>
<dbReference type="InterPro" id="IPR003497">
    <property type="entry name" value="BRO_N_domain"/>
</dbReference>
<dbReference type="SMART" id="SM01040">
    <property type="entry name" value="Bro-N"/>
    <property type="match status" value="1"/>
</dbReference>
<reference evidence="2 3" key="1">
    <citation type="journal article" date="2005" name="Nat. Biotechnol.">
        <title>Complete genome sequence of the acetic acid bacterium Gluconobacter oxydans.</title>
        <authorList>
            <person name="Prust C."/>
            <person name="Hoffmeister M."/>
            <person name="Liesegang H."/>
            <person name="Wiezer A."/>
            <person name="Fricke W.F."/>
            <person name="Ehrenreich A."/>
            <person name="Gottschalk G."/>
            <person name="Deppenmeier U."/>
        </authorList>
    </citation>
    <scope>NUCLEOTIDE SEQUENCE [LARGE SCALE GENOMIC DNA]</scope>
    <source>
        <strain evidence="2 3">621H</strain>
    </source>
</reference>
<gene>
    <name evidence="2" type="ordered locus">GOX2472</name>
</gene>
<evidence type="ECO:0000313" key="2">
    <source>
        <dbReference type="EMBL" id="AAW62203.1"/>
    </source>
</evidence>
<organism evidence="2 3">
    <name type="scientific">Gluconobacter oxydans (strain 621H)</name>
    <name type="common">Gluconobacter suboxydans</name>
    <dbReference type="NCBI Taxonomy" id="290633"/>
    <lineage>
        <taxon>Bacteria</taxon>
        <taxon>Pseudomonadati</taxon>
        <taxon>Pseudomonadota</taxon>
        <taxon>Alphaproteobacteria</taxon>
        <taxon>Acetobacterales</taxon>
        <taxon>Acetobacteraceae</taxon>
        <taxon>Gluconobacter</taxon>
    </lineage>
</organism>
<dbReference type="eggNOG" id="COG3617">
    <property type="taxonomic scope" value="Bacteria"/>
</dbReference>
<dbReference type="KEGG" id="gox:GOX2472"/>
<dbReference type="GO" id="GO:0003677">
    <property type="term" value="F:DNA binding"/>
    <property type="evidence" value="ECO:0007669"/>
    <property type="project" value="InterPro"/>
</dbReference>
<proteinExistence type="predicted"/>
<dbReference type="EMBL" id="CP000009">
    <property type="protein sequence ID" value="AAW62203.1"/>
    <property type="molecule type" value="Genomic_DNA"/>
</dbReference>
<evidence type="ECO:0000259" key="1">
    <source>
        <dbReference type="PROSITE" id="PS51750"/>
    </source>
</evidence>
<keyword evidence="3" id="KW-1185">Reference proteome</keyword>
<dbReference type="Proteomes" id="UP000006375">
    <property type="component" value="Chromosome"/>
</dbReference>
<dbReference type="RefSeq" id="WP_011253971.1">
    <property type="nucleotide sequence ID" value="NC_006677.1"/>
</dbReference>
<dbReference type="Pfam" id="PF02498">
    <property type="entry name" value="Bro-N"/>
    <property type="match status" value="1"/>
</dbReference>
<dbReference type="PANTHER" id="PTHR36180">
    <property type="entry name" value="DNA-BINDING PROTEIN-RELATED-RELATED"/>
    <property type="match status" value="1"/>
</dbReference>
<dbReference type="PROSITE" id="PS51750">
    <property type="entry name" value="BRO_N"/>
    <property type="match status" value="1"/>
</dbReference>
<sequence length="240" mass="26629">MTEITLFRFEDFDVVAALLDGEPQFAASQVAAALGYADTDQAVRKHCKAAKTYPVEMTGQVRNVKMIPERDVYRLILRSKKPTAEAFEEKVVGEILPSIRKTGGYKAAPAIDLNDPAFLRQTLLGYTEKVIALEAEITTLTPKAEGFDRFANSTGRTILREVGKALHIGSKRGIELLREKKWTFRAPNGKWHAYSAKVDAGLLDVKYVTYTNSVGEEISTQQVYVTPKGMARLALEMGQN</sequence>
<dbReference type="Pfam" id="PF03374">
    <property type="entry name" value="ANT"/>
    <property type="match status" value="1"/>
</dbReference>
<dbReference type="InterPro" id="IPR005039">
    <property type="entry name" value="Ant_C"/>
</dbReference>
<protein>
    <submittedName>
        <fullName evidence="2">Phage-related DNA binding protein</fullName>
    </submittedName>
</protein>